<dbReference type="GeneID" id="85481250"/>
<evidence type="ECO:0000313" key="1">
    <source>
        <dbReference type="EMBL" id="KAK1654551.1"/>
    </source>
</evidence>
<name>A0AAJ0A3S9_9PEZI</name>
<protein>
    <submittedName>
        <fullName evidence="1">Uncharacterized protein</fullName>
    </submittedName>
</protein>
<dbReference type="AlphaFoldDB" id="A0AAJ0A3S9"/>
<evidence type="ECO:0000313" key="2">
    <source>
        <dbReference type="Proteomes" id="UP001243989"/>
    </source>
</evidence>
<dbReference type="Proteomes" id="UP001243989">
    <property type="component" value="Unassembled WGS sequence"/>
</dbReference>
<organism evidence="1 2">
    <name type="scientific">Colletotrichum phormii</name>
    <dbReference type="NCBI Taxonomy" id="359342"/>
    <lineage>
        <taxon>Eukaryota</taxon>
        <taxon>Fungi</taxon>
        <taxon>Dikarya</taxon>
        <taxon>Ascomycota</taxon>
        <taxon>Pezizomycotina</taxon>
        <taxon>Sordariomycetes</taxon>
        <taxon>Hypocreomycetidae</taxon>
        <taxon>Glomerellales</taxon>
        <taxon>Glomerellaceae</taxon>
        <taxon>Colletotrichum</taxon>
        <taxon>Colletotrichum acutatum species complex</taxon>
    </lineage>
</organism>
<comment type="caution">
    <text evidence="1">The sequence shown here is derived from an EMBL/GenBank/DDBJ whole genome shotgun (WGS) entry which is preliminary data.</text>
</comment>
<keyword evidence="2" id="KW-1185">Reference proteome</keyword>
<reference evidence="1" key="1">
    <citation type="submission" date="2021-06" db="EMBL/GenBank/DDBJ databases">
        <title>Comparative genomics, transcriptomics and evolutionary studies reveal genomic signatures of adaptation to plant cell wall in hemibiotrophic fungi.</title>
        <authorList>
            <consortium name="DOE Joint Genome Institute"/>
            <person name="Baroncelli R."/>
            <person name="Diaz J.F."/>
            <person name="Benocci T."/>
            <person name="Peng M."/>
            <person name="Battaglia E."/>
            <person name="Haridas S."/>
            <person name="Andreopoulos W."/>
            <person name="Labutti K."/>
            <person name="Pangilinan J."/>
            <person name="Floch G.L."/>
            <person name="Makela M.R."/>
            <person name="Henrissat B."/>
            <person name="Grigoriev I.V."/>
            <person name="Crouch J.A."/>
            <person name="De Vries R.P."/>
            <person name="Sukno S.A."/>
            <person name="Thon M.R."/>
        </authorList>
    </citation>
    <scope>NUCLEOTIDE SEQUENCE</scope>
    <source>
        <strain evidence="1">CBS 102054</strain>
    </source>
</reference>
<dbReference type="RefSeq" id="XP_060450595.1">
    <property type="nucleotide sequence ID" value="XM_060596388.1"/>
</dbReference>
<sequence length="226" mass="25092">MSNIAPTPYGEGDHNLSLSVFCPRTETKAESYLPCVQIESLPTPNFYLICPSVSEWNPAAVSRAVSSCVERSGALTQQGMVAWPRRSPVLGVWRPEGRPLTSRSFLNTNGDASLANSVVFGPVSTSIRNQSAAYLAQARWPWPATSHASRLRIYTILASFSNLLQNDMGWPLLFPGTLPPLNLVRHHRRRAPNNRGDSLALLLKRASSLPHNHDFQRSTNRVRDHQ</sequence>
<proteinExistence type="predicted"/>
<dbReference type="EMBL" id="JAHMHQ010000002">
    <property type="protein sequence ID" value="KAK1654551.1"/>
    <property type="molecule type" value="Genomic_DNA"/>
</dbReference>
<gene>
    <name evidence="1" type="ORF">BDP81DRAFT_85278</name>
</gene>
<accession>A0AAJ0A3S9</accession>